<dbReference type="OrthoDB" id="7949219at2"/>
<dbReference type="SUPFAM" id="SSF53597">
    <property type="entry name" value="Dihydrofolate reductase-like"/>
    <property type="match status" value="1"/>
</dbReference>
<dbReference type="EMBL" id="CP042261">
    <property type="protein sequence ID" value="QDY69972.1"/>
    <property type="molecule type" value="Genomic_DNA"/>
</dbReference>
<dbReference type="AlphaFoldDB" id="A0A5B8IV29"/>
<dbReference type="Pfam" id="PF01872">
    <property type="entry name" value="RibD_C"/>
    <property type="match status" value="1"/>
</dbReference>
<dbReference type="Gene3D" id="3.40.430.10">
    <property type="entry name" value="Dihydrofolate Reductase, subunit A"/>
    <property type="match status" value="1"/>
</dbReference>
<dbReference type="InterPro" id="IPR024072">
    <property type="entry name" value="DHFR-like_dom_sf"/>
</dbReference>
<dbReference type="GO" id="GO:0008703">
    <property type="term" value="F:5-amino-6-(5-phosphoribosylamino)uracil reductase activity"/>
    <property type="evidence" value="ECO:0007669"/>
    <property type="project" value="InterPro"/>
</dbReference>
<dbReference type="KEGG" id="lit:FPZ52_10325"/>
<name>A0A5B8IV29_9RHOB</name>
<reference evidence="2 3" key="1">
    <citation type="submission" date="2019-07" db="EMBL/GenBank/DDBJ databases">
        <title>Litoreibacter alkalisoli sp. nov., isolated from saline-alkaline soil.</title>
        <authorList>
            <person name="Wang S."/>
            <person name="Xu L."/>
            <person name="Xing Y.-T."/>
            <person name="Sun J.-Q."/>
        </authorList>
    </citation>
    <scope>NUCLEOTIDE SEQUENCE [LARGE SCALE GENOMIC DNA]</scope>
    <source>
        <strain evidence="2 3">LN3S51</strain>
    </source>
</reference>
<dbReference type="RefSeq" id="WP_146365348.1">
    <property type="nucleotide sequence ID" value="NZ_CP042261.1"/>
</dbReference>
<dbReference type="InterPro" id="IPR002734">
    <property type="entry name" value="RibDG_C"/>
</dbReference>
<organism evidence="2 3">
    <name type="scientific">Qingshengfaniella alkalisoli</name>
    <dbReference type="NCBI Taxonomy" id="2599296"/>
    <lineage>
        <taxon>Bacteria</taxon>
        <taxon>Pseudomonadati</taxon>
        <taxon>Pseudomonadota</taxon>
        <taxon>Alphaproteobacteria</taxon>
        <taxon>Rhodobacterales</taxon>
        <taxon>Paracoccaceae</taxon>
        <taxon>Qingshengfaniella</taxon>
    </lineage>
</organism>
<dbReference type="PANTHER" id="PTHR38011">
    <property type="entry name" value="DIHYDROFOLATE REDUCTASE FAMILY PROTEIN (AFU_ORTHOLOGUE AFUA_8G06820)"/>
    <property type="match status" value="1"/>
</dbReference>
<protein>
    <recommendedName>
        <fullName evidence="1">Bacterial bifunctional deaminase-reductase C-terminal domain-containing protein</fullName>
    </recommendedName>
</protein>
<accession>A0A5B8IV29</accession>
<sequence length="192" mass="21668">MRKVVISMAVSVDGYVNALGGEFAPPAWSEDMDRWTEYLRERCDTLIFGRNTWEMMIRHWPTAEVAADTPEPQREVAKFMNNSRKLVFSRTQPDMSAWKNSVLAKGNVADAIKVEKAREGKDLAILGSPQMAQTAMRSDVIDEYWLLTMPVLLGGGSRLFDGHALRRKLKLLETRALDTGAIFTRYERVSGA</sequence>
<evidence type="ECO:0000313" key="2">
    <source>
        <dbReference type="EMBL" id="QDY69972.1"/>
    </source>
</evidence>
<keyword evidence="3" id="KW-1185">Reference proteome</keyword>
<evidence type="ECO:0000259" key="1">
    <source>
        <dbReference type="Pfam" id="PF01872"/>
    </source>
</evidence>
<evidence type="ECO:0000313" key="3">
    <source>
        <dbReference type="Proteomes" id="UP000318483"/>
    </source>
</evidence>
<proteinExistence type="predicted"/>
<dbReference type="Proteomes" id="UP000318483">
    <property type="component" value="Chromosome"/>
</dbReference>
<dbReference type="GO" id="GO:0009231">
    <property type="term" value="P:riboflavin biosynthetic process"/>
    <property type="evidence" value="ECO:0007669"/>
    <property type="project" value="InterPro"/>
</dbReference>
<dbReference type="InterPro" id="IPR050765">
    <property type="entry name" value="Riboflavin_Biosynth_HTPR"/>
</dbReference>
<dbReference type="PANTHER" id="PTHR38011:SF11">
    <property type="entry name" value="2,5-DIAMINO-6-RIBOSYLAMINO-4(3H)-PYRIMIDINONE 5'-PHOSPHATE REDUCTASE"/>
    <property type="match status" value="1"/>
</dbReference>
<gene>
    <name evidence="2" type="ORF">FPZ52_10325</name>
</gene>
<feature type="domain" description="Bacterial bifunctional deaminase-reductase C-terminal" evidence="1">
    <location>
        <begin position="2"/>
        <end position="182"/>
    </location>
</feature>